<evidence type="ECO:0000256" key="5">
    <source>
        <dbReference type="ARBA" id="ARBA00023163"/>
    </source>
</evidence>
<keyword evidence="5 6" id="KW-0804">Transcription</keyword>
<dbReference type="RefSeq" id="WP_259095084.1">
    <property type="nucleotide sequence ID" value="NZ_CP130454.1"/>
</dbReference>
<proteinExistence type="inferred from homology"/>
<dbReference type="NCBIfam" id="NF009044">
    <property type="entry name" value="PRK12378.1"/>
    <property type="match status" value="1"/>
</dbReference>
<dbReference type="Gene3D" id="1.10.10.200">
    <property type="match status" value="1"/>
</dbReference>
<dbReference type="InterPro" id="IPR048300">
    <property type="entry name" value="TACO1_YebC-like_2nd/3rd_dom"/>
</dbReference>
<dbReference type="InterPro" id="IPR002876">
    <property type="entry name" value="Transcrip_reg_TACO1-like"/>
</dbReference>
<evidence type="ECO:0000256" key="4">
    <source>
        <dbReference type="ARBA" id="ARBA00023125"/>
    </source>
</evidence>
<dbReference type="Pfam" id="PF01709">
    <property type="entry name" value="Transcrip_reg"/>
    <property type="match status" value="1"/>
</dbReference>
<evidence type="ECO:0000259" key="8">
    <source>
        <dbReference type="Pfam" id="PF20772"/>
    </source>
</evidence>
<reference evidence="9 10" key="1">
    <citation type="submission" date="2022-08" db="EMBL/GenBank/DDBJ databases">
        <title>Bacterial and archaeal communities from various locations to study Microbial Dark Matter (Phase II).</title>
        <authorList>
            <person name="Stepanauskas R."/>
        </authorList>
    </citation>
    <scope>NUCLEOTIDE SEQUENCE [LARGE SCALE GENOMIC DNA]</scope>
    <source>
        <strain evidence="9 10">PD1</strain>
    </source>
</reference>
<dbReference type="InterPro" id="IPR049083">
    <property type="entry name" value="TACO1_YebC_N"/>
</dbReference>
<dbReference type="PANTHER" id="PTHR12532:SF6">
    <property type="entry name" value="TRANSCRIPTIONAL REGULATORY PROTEIN YEBC-RELATED"/>
    <property type="match status" value="1"/>
</dbReference>
<comment type="caution">
    <text evidence="9">The sequence shown here is derived from an EMBL/GenBank/DDBJ whole genome shotgun (WGS) entry which is preliminary data.</text>
</comment>
<dbReference type="GO" id="GO:0003677">
    <property type="term" value="F:DNA binding"/>
    <property type="evidence" value="ECO:0007669"/>
    <property type="project" value="UniProtKB-KW"/>
</dbReference>
<dbReference type="Gene3D" id="3.30.70.980">
    <property type="match status" value="2"/>
</dbReference>
<dbReference type="NCBIfam" id="TIGR01033">
    <property type="entry name" value="YebC/PmpR family DNA-binding transcriptional regulator"/>
    <property type="match status" value="1"/>
</dbReference>
<dbReference type="InterPro" id="IPR017856">
    <property type="entry name" value="Integrase-like_N"/>
</dbReference>
<feature type="domain" description="TACO1/YebC-like N-terminal" evidence="8">
    <location>
        <begin position="5"/>
        <end position="76"/>
    </location>
</feature>
<dbReference type="SUPFAM" id="SSF75625">
    <property type="entry name" value="YebC-like"/>
    <property type="match status" value="1"/>
</dbReference>
<sequence length="251" mass="27782">MAGHSKWHNIRVRKMRQDLLRGRLFSKLAREITVAARLGGGDPDSNPRLRAAIDRAKEHGMPMDNIERAIKKGTGELEGEQYEEVIYEGYGPGGVAILIEALTDNRNRTTSEIRRLFQKHGGSLSEAGSVAWVFEKKALVVVDANVVDEDTVIACALDAGADDVQRKDETYEIIAEPKQLQAIKTALEQNGIPYQLATITNLPKTVVRVEGEEARKLLALLRDLEDHDDVQNVSANFDVPDEILEEMGEAA</sequence>
<comment type="similarity">
    <text evidence="1 6">Belongs to the TACO1 family.</text>
</comment>
<keyword evidence="10" id="KW-1185">Reference proteome</keyword>
<dbReference type="InterPro" id="IPR026564">
    <property type="entry name" value="Transcrip_reg_TACO1-like_dom3"/>
</dbReference>
<dbReference type="NCBIfam" id="NF001030">
    <property type="entry name" value="PRK00110.1"/>
    <property type="match status" value="1"/>
</dbReference>
<dbReference type="EMBL" id="JANUCP010000002">
    <property type="protein sequence ID" value="MCS3919003.1"/>
    <property type="molecule type" value="Genomic_DNA"/>
</dbReference>
<feature type="domain" description="TACO1/YebC-like second and third" evidence="7">
    <location>
        <begin position="82"/>
        <end position="237"/>
    </location>
</feature>
<evidence type="ECO:0000256" key="3">
    <source>
        <dbReference type="ARBA" id="ARBA00023015"/>
    </source>
</evidence>
<keyword evidence="3 6" id="KW-0805">Transcription regulation</keyword>
<dbReference type="Pfam" id="PF20772">
    <property type="entry name" value="TACO1_YebC_N"/>
    <property type="match status" value="1"/>
</dbReference>
<gene>
    <name evidence="9" type="ORF">M2350_001403</name>
</gene>
<dbReference type="HAMAP" id="MF_00693">
    <property type="entry name" value="Transcrip_reg_TACO1"/>
    <property type="match status" value="1"/>
</dbReference>
<dbReference type="Proteomes" id="UP001204798">
    <property type="component" value="Unassembled WGS sequence"/>
</dbReference>
<name>A0ABT2EQ16_9BACT</name>
<comment type="subcellular location">
    <subcellularLocation>
        <location evidence="6">Cytoplasm</location>
    </subcellularLocation>
</comment>
<evidence type="ECO:0000313" key="10">
    <source>
        <dbReference type="Proteomes" id="UP001204798"/>
    </source>
</evidence>
<dbReference type="PANTHER" id="PTHR12532">
    <property type="entry name" value="TRANSLATIONAL ACTIVATOR OF CYTOCHROME C OXIDASE 1"/>
    <property type="match status" value="1"/>
</dbReference>
<protein>
    <recommendedName>
        <fullName evidence="6">Probable transcriptional regulatory protein M2350_001403</fullName>
    </recommendedName>
</protein>
<keyword evidence="2 6" id="KW-0963">Cytoplasm</keyword>
<evidence type="ECO:0000313" key="9">
    <source>
        <dbReference type="EMBL" id="MCS3919003.1"/>
    </source>
</evidence>
<organism evidence="9 10">
    <name type="scientific">Candidatus Fervidibacter sacchari</name>
    <dbReference type="NCBI Taxonomy" id="1448929"/>
    <lineage>
        <taxon>Bacteria</taxon>
        <taxon>Candidatus Fervidibacterota</taxon>
        <taxon>Candidatus Fervidibacter</taxon>
    </lineage>
</organism>
<evidence type="ECO:0000256" key="2">
    <source>
        <dbReference type="ARBA" id="ARBA00022490"/>
    </source>
</evidence>
<keyword evidence="4 6" id="KW-0238">DNA-binding</keyword>
<evidence type="ECO:0000256" key="1">
    <source>
        <dbReference type="ARBA" id="ARBA00008724"/>
    </source>
</evidence>
<evidence type="ECO:0000256" key="6">
    <source>
        <dbReference type="HAMAP-Rule" id="MF_00693"/>
    </source>
</evidence>
<dbReference type="InterPro" id="IPR029072">
    <property type="entry name" value="YebC-like"/>
</dbReference>
<accession>A0ABT2EQ16</accession>
<evidence type="ECO:0000259" key="7">
    <source>
        <dbReference type="Pfam" id="PF01709"/>
    </source>
</evidence>